<feature type="transmembrane region" description="Helical" evidence="2">
    <location>
        <begin position="118"/>
        <end position="135"/>
    </location>
</feature>
<keyword evidence="2" id="KW-0812">Transmembrane</keyword>
<gene>
    <name evidence="3" type="ORF">A7U60_g8518</name>
</gene>
<keyword evidence="4" id="KW-1185">Reference proteome</keyword>
<dbReference type="AlphaFoldDB" id="A0A9Q5HRK9"/>
<evidence type="ECO:0000313" key="3">
    <source>
        <dbReference type="EMBL" id="OCB84532.1"/>
    </source>
</evidence>
<keyword evidence="2" id="KW-0472">Membrane</keyword>
<feature type="region of interest" description="Disordered" evidence="1">
    <location>
        <begin position="1"/>
        <end position="21"/>
    </location>
</feature>
<dbReference type="EMBL" id="LNZH02000215">
    <property type="protein sequence ID" value="OCB84532.1"/>
    <property type="molecule type" value="Genomic_DNA"/>
</dbReference>
<organism evidence="3 4">
    <name type="scientific">Sanghuangporus baumii</name>
    <name type="common">Phellinus baumii</name>
    <dbReference type="NCBI Taxonomy" id="108892"/>
    <lineage>
        <taxon>Eukaryota</taxon>
        <taxon>Fungi</taxon>
        <taxon>Dikarya</taxon>
        <taxon>Basidiomycota</taxon>
        <taxon>Agaricomycotina</taxon>
        <taxon>Agaricomycetes</taxon>
        <taxon>Hymenochaetales</taxon>
        <taxon>Hymenochaetaceae</taxon>
        <taxon>Sanghuangporus</taxon>
    </lineage>
</organism>
<reference evidence="3" key="1">
    <citation type="submission" date="2016-06" db="EMBL/GenBank/DDBJ databases">
        <title>Draft Genome sequence of the fungus Inonotus baumii.</title>
        <authorList>
            <person name="Zhu H."/>
            <person name="Lin W."/>
        </authorList>
    </citation>
    <scope>NUCLEOTIDE SEQUENCE</scope>
    <source>
        <strain evidence="3">821</strain>
    </source>
</reference>
<accession>A0A9Q5HRK9</accession>
<evidence type="ECO:0000256" key="2">
    <source>
        <dbReference type="SAM" id="Phobius"/>
    </source>
</evidence>
<dbReference type="Proteomes" id="UP000757232">
    <property type="component" value="Unassembled WGS sequence"/>
</dbReference>
<protein>
    <submittedName>
        <fullName evidence="3">Uncharacterized protein</fullName>
    </submittedName>
</protein>
<sequence>MRALATRFSSSTPSSSSTALGLEADTSSSWCVLANHLSDLVSEAYLSDLSKPIVDDNAALPAIIVTPSSPKGSRDFQIAFLAPPEEVTLCKRVFSRVSKNSGSGPSSSATFPQFRPRALFLLFIPIFLLFCHVLVHRLGTYHPHLHFDMHTQGSIAHVTDGEGEGWFDFHDYREPRHARDLVIDEDPL</sequence>
<evidence type="ECO:0000256" key="1">
    <source>
        <dbReference type="SAM" id="MobiDB-lite"/>
    </source>
</evidence>
<keyword evidence="2" id="KW-1133">Transmembrane helix</keyword>
<evidence type="ECO:0000313" key="4">
    <source>
        <dbReference type="Proteomes" id="UP000757232"/>
    </source>
</evidence>
<feature type="compositionally biased region" description="Low complexity" evidence="1">
    <location>
        <begin position="9"/>
        <end position="18"/>
    </location>
</feature>
<proteinExistence type="predicted"/>
<name>A0A9Q5HRK9_SANBA</name>
<dbReference type="OrthoDB" id="3259878at2759"/>
<comment type="caution">
    <text evidence="3">The sequence shown here is derived from an EMBL/GenBank/DDBJ whole genome shotgun (WGS) entry which is preliminary data.</text>
</comment>